<keyword evidence="3" id="KW-1185">Reference proteome</keyword>
<reference evidence="2" key="1">
    <citation type="submission" date="2023-10" db="EMBL/GenBank/DDBJ databases">
        <title>Genome assemblies of two species of porcelain crab, Petrolisthes cinctipes and Petrolisthes manimaculis (Anomura: Porcellanidae).</title>
        <authorList>
            <person name="Angst P."/>
        </authorList>
    </citation>
    <scope>NUCLEOTIDE SEQUENCE</scope>
    <source>
        <strain evidence="2">PB745_01</strain>
        <tissue evidence="2">Gill</tissue>
    </source>
</reference>
<sequence>MLSLDHSPIPTTPLRNSPHHVLLLDHSPSYATQPLHSPSHVLPLDRSPSYATPPLHSPSNVLPLDHPPSYTMLPLPLASPPHWTTTTAPVTPRLNAIHDAFNKATTSAAPAISRSTYYSTHSAALPTNSSLQLGLDERQSR</sequence>
<protein>
    <submittedName>
        <fullName evidence="2">Uncharacterized protein</fullName>
    </submittedName>
</protein>
<accession>A0AAE1G2X0</accession>
<evidence type="ECO:0000313" key="3">
    <source>
        <dbReference type="Proteomes" id="UP001286313"/>
    </source>
</evidence>
<comment type="caution">
    <text evidence="2">The sequence shown here is derived from an EMBL/GenBank/DDBJ whole genome shotgun (WGS) entry which is preliminary data.</text>
</comment>
<dbReference type="AlphaFoldDB" id="A0AAE1G2X0"/>
<evidence type="ECO:0000256" key="1">
    <source>
        <dbReference type="SAM" id="MobiDB-lite"/>
    </source>
</evidence>
<name>A0AAE1G2X0_PETCI</name>
<gene>
    <name evidence="2" type="ORF">Pcinc_013309</name>
</gene>
<dbReference type="Proteomes" id="UP001286313">
    <property type="component" value="Unassembled WGS sequence"/>
</dbReference>
<feature type="region of interest" description="Disordered" evidence="1">
    <location>
        <begin position="34"/>
        <end position="66"/>
    </location>
</feature>
<dbReference type="EMBL" id="JAWQEG010001106">
    <property type="protein sequence ID" value="KAK3882318.1"/>
    <property type="molecule type" value="Genomic_DNA"/>
</dbReference>
<proteinExistence type="predicted"/>
<evidence type="ECO:0000313" key="2">
    <source>
        <dbReference type="EMBL" id="KAK3882318.1"/>
    </source>
</evidence>
<organism evidence="2 3">
    <name type="scientific">Petrolisthes cinctipes</name>
    <name type="common">Flat porcelain crab</name>
    <dbReference type="NCBI Taxonomy" id="88211"/>
    <lineage>
        <taxon>Eukaryota</taxon>
        <taxon>Metazoa</taxon>
        <taxon>Ecdysozoa</taxon>
        <taxon>Arthropoda</taxon>
        <taxon>Crustacea</taxon>
        <taxon>Multicrustacea</taxon>
        <taxon>Malacostraca</taxon>
        <taxon>Eumalacostraca</taxon>
        <taxon>Eucarida</taxon>
        <taxon>Decapoda</taxon>
        <taxon>Pleocyemata</taxon>
        <taxon>Anomura</taxon>
        <taxon>Galatheoidea</taxon>
        <taxon>Porcellanidae</taxon>
        <taxon>Petrolisthes</taxon>
    </lineage>
</organism>